<dbReference type="PRINTS" id="PR00085">
    <property type="entry name" value="THFDHDRGNASE"/>
</dbReference>
<dbReference type="GO" id="GO:0004488">
    <property type="term" value="F:methylenetetrahydrofolate dehydrogenase (NADP+) activity"/>
    <property type="evidence" value="ECO:0007669"/>
    <property type="project" value="InterPro"/>
</dbReference>
<evidence type="ECO:0000259" key="8">
    <source>
        <dbReference type="Pfam" id="PF02882"/>
    </source>
</evidence>
<evidence type="ECO:0000259" key="7">
    <source>
        <dbReference type="Pfam" id="PF00763"/>
    </source>
</evidence>
<keyword evidence="2" id="KW-0554">One-carbon metabolism</keyword>
<organism evidence="9">
    <name type="scientific">Siphoviridae sp. ctrgt10</name>
    <dbReference type="NCBI Taxonomy" id="2826479"/>
    <lineage>
        <taxon>Viruses</taxon>
        <taxon>Duplodnaviria</taxon>
        <taxon>Heunggongvirae</taxon>
        <taxon>Uroviricota</taxon>
        <taxon>Caudoviricetes</taxon>
    </lineage>
</organism>
<dbReference type="InterPro" id="IPR020867">
    <property type="entry name" value="THF_DH/CycHdrlase_CS"/>
</dbReference>
<dbReference type="SUPFAM" id="SSF51735">
    <property type="entry name" value="NAD(P)-binding Rossmann-fold domains"/>
    <property type="match status" value="1"/>
</dbReference>
<dbReference type="Gene3D" id="3.40.50.720">
    <property type="entry name" value="NAD(P)-binding Rossmann-like Domain"/>
    <property type="match status" value="1"/>
</dbReference>
<evidence type="ECO:0000256" key="2">
    <source>
        <dbReference type="ARBA" id="ARBA00022563"/>
    </source>
</evidence>
<evidence type="ECO:0000313" key="9">
    <source>
        <dbReference type="EMBL" id="DAD78056.1"/>
    </source>
</evidence>
<keyword evidence="3" id="KW-0378">Hydrolase</keyword>
<dbReference type="InterPro" id="IPR046346">
    <property type="entry name" value="Aminoacid_DH-like_N_sf"/>
</dbReference>
<keyword evidence="6" id="KW-0511">Multifunctional enzyme</keyword>
<dbReference type="Pfam" id="PF00763">
    <property type="entry name" value="THF_DHG_CYH"/>
    <property type="match status" value="1"/>
</dbReference>
<dbReference type="GO" id="GO:0004477">
    <property type="term" value="F:methenyltetrahydrofolate cyclohydrolase activity"/>
    <property type="evidence" value="ECO:0007669"/>
    <property type="project" value="TreeGrafter"/>
</dbReference>
<comment type="pathway">
    <text evidence="1">One-carbon metabolism; tetrahydrofolate interconversion.</text>
</comment>
<dbReference type="PROSITE" id="PS00767">
    <property type="entry name" value="THF_DHG_CYH_2"/>
    <property type="match status" value="1"/>
</dbReference>
<dbReference type="GO" id="GO:0035999">
    <property type="term" value="P:tetrahydrofolate interconversion"/>
    <property type="evidence" value="ECO:0007669"/>
    <property type="project" value="TreeGrafter"/>
</dbReference>
<sequence length="335" mass="37061">MYKIIVAMSLTTIKHGMKSGVKRLKKMHQLNVKMKSTIISGKEISEKILQDLKTKVDYHTHEMLNRAPKLVVITIGEDPASKVYVRNKEKACEKVGILFENIRFTEKDPYTSITMQLLNVIKSGDVDGMIIQLPIVSNVLTDLEKQKICELVPDSLDVDGFGVRSKIAVYEGCKDKEAFYPCTPSGILKILDEAEEQQKSIDSTFSYTGLNALVIGRSDIVGKPVANMLMARNMTVTIAHSKTPIDELRKAVVDSDVIVSAVGKELPVATMYAKAFIIIDVGMNRDKDGKLCGDLAEDWKATNSMYYTPVPGGVGPMTVCMLMSNVVKSYLKSIK</sequence>
<feature type="domain" description="Tetrahydrofolate dehydrogenase/cyclohydrolase NAD(P)-binding" evidence="8">
    <location>
        <begin position="181"/>
        <end position="331"/>
    </location>
</feature>
<dbReference type="HAMAP" id="MF_01576">
    <property type="entry name" value="THF_DHG_CYH"/>
    <property type="match status" value="1"/>
</dbReference>
<dbReference type="InterPro" id="IPR020630">
    <property type="entry name" value="THF_DH/CycHdrlase_cat_dom"/>
</dbReference>
<dbReference type="SUPFAM" id="SSF53223">
    <property type="entry name" value="Aminoacid dehydrogenase-like, N-terminal domain"/>
    <property type="match status" value="1"/>
</dbReference>
<reference evidence="9" key="1">
    <citation type="journal article" date="2021" name="Proc. Natl. Acad. Sci. U.S.A.">
        <title>A Catalog of Tens of Thousands of Viruses from Human Metagenomes Reveals Hidden Associations with Chronic Diseases.</title>
        <authorList>
            <person name="Tisza M.J."/>
            <person name="Buck C.B."/>
        </authorList>
    </citation>
    <scope>NUCLEOTIDE SEQUENCE</scope>
    <source>
        <strain evidence="9">Ctrgt10</strain>
    </source>
</reference>
<evidence type="ECO:0000256" key="3">
    <source>
        <dbReference type="ARBA" id="ARBA00022801"/>
    </source>
</evidence>
<accession>A0A8S5M7B3</accession>
<dbReference type="PANTHER" id="PTHR48099:SF5">
    <property type="entry name" value="C-1-TETRAHYDROFOLATE SYNTHASE, CYTOPLASMIC"/>
    <property type="match status" value="1"/>
</dbReference>
<evidence type="ECO:0000256" key="6">
    <source>
        <dbReference type="ARBA" id="ARBA00023268"/>
    </source>
</evidence>
<proteinExistence type="inferred from homology"/>
<dbReference type="EMBL" id="BK014839">
    <property type="protein sequence ID" value="DAD78056.1"/>
    <property type="molecule type" value="Genomic_DNA"/>
</dbReference>
<name>A0A8S5M7B3_9CAUD</name>
<dbReference type="InterPro" id="IPR020631">
    <property type="entry name" value="THF_DH/CycHdrlase_NAD-bd_dom"/>
</dbReference>
<dbReference type="PANTHER" id="PTHR48099">
    <property type="entry name" value="C-1-TETRAHYDROFOLATE SYNTHASE, CYTOPLASMIC-RELATED"/>
    <property type="match status" value="1"/>
</dbReference>
<evidence type="ECO:0000256" key="4">
    <source>
        <dbReference type="ARBA" id="ARBA00022857"/>
    </source>
</evidence>
<dbReference type="InterPro" id="IPR000672">
    <property type="entry name" value="THF_DH/CycHdrlase"/>
</dbReference>
<keyword evidence="4" id="KW-0521">NADP</keyword>
<keyword evidence="5" id="KW-0560">Oxidoreductase</keyword>
<dbReference type="InterPro" id="IPR036291">
    <property type="entry name" value="NAD(P)-bd_dom_sf"/>
</dbReference>
<feature type="domain" description="Tetrahydrofolate dehydrogenase/cyclohydrolase catalytic" evidence="7">
    <location>
        <begin position="39"/>
        <end position="159"/>
    </location>
</feature>
<protein>
    <submittedName>
        <fullName evidence="9">5,10-methylene-tetrahydropholate dehydrogenase</fullName>
    </submittedName>
</protein>
<dbReference type="Pfam" id="PF02882">
    <property type="entry name" value="THF_DHG_CYH_C"/>
    <property type="match status" value="1"/>
</dbReference>
<evidence type="ECO:0000256" key="1">
    <source>
        <dbReference type="ARBA" id="ARBA00004777"/>
    </source>
</evidence>
<evidence type="ECO:0000256" key="5">
    <source>
        <dbReference type="ARBA" id="ARBA00023002"/>
    </source>
</evidence>
<dbReference type="Gene3D" id="3.40.50.10860">
    <property type="entry name" value="Leucine Dehydrogenase, chain A, domain 1"/>
    <property type="match status" value="1"/>
</dbReference>